<organism evidence="3 4">
    <name type="scientific">Bordetella holmesii CDC-H585-BH</name>
    <dbReference type="NCBI Taxonomy" id="1331206"/>
    <lineage>
        <taxon>Bacteria</taxon>
        <taxon>Pseudomonadati</taxon>
        <taxon>Pseudomonadota</taxon>
        <taxon>Betaproteobacteria</taxon>
        <taxon>Burkholderiales</taxon>
        <taxon>Alcaligenaceae</taxon>
        <taxon>Bordetella</taxon>
    </lineage>
</organism>
<gene>
    <name evidence="3" type="ORF">L497_2637</name>
</gene>
<dbReference type="Proteomes" id="UP000026682">
    <property type="component" value="Unassembled WGS sequence"/>
</dbReference>
<comment type="caution">
    <text evidence="3">The sequence shown here is derived from an EMBL/GenBank/DDBJ whole genome shotgun (WGS) entry which is preliminary data.</text>
</comment>
<protein>
    <submittedName>
        <fullName evidence="3">Tripartite tricarboxylate transporter family receptor domain protein</fullName>
    </submittedName>
</protein>
<dbReference type="STRING" id="35814.BBB42_16125"/>
<evidence type="ECO:0000313" key="4">
    <source>
        <dbReference type="Proteomes" id="UP000026682"/>
    </source>
</evidence>
<comment type="similarity">
    <text evidence="1">Belongs to the UPF0065 (bug) family.</text>
</comment>
<feature type="chain" id="PRO_5007628538" evidence="2">
    <location>
        <begin position="21"/>
        <end position="167"/>
    </location>
</feature>
<evidence type="ECO:0000256" key="1">
    <source>
        <dbReference type="ARBA" id="ARBA00006987"/>
    </source>
</evidence>
<evidence type="ECO:0000313" key="3">
    <source>
        <dbReference type="EMBL" id="KAK91015.1"/>
    </source>
</evidence>
<dbReference type="PANTHER" id="PTHR42928">
    <property type="entry name" value="TRICARBOXYLATE-BINDING PROTEIN"/>
    <property type="match status" value="1"/>
</dbReference>
<dbReference type="Pfam" id="PF03401">
    <property type="entry name" value="TctC"/>
    <property type="match status" value="1"/>
</dbReference>
<dbReference type="Gene3D" id="3.40.190.150">
    <property type="entry name" value="Bordetella uptake gene, domain 1"/>
    <property type="match status" value="1"/>
</dbReference>
<dbReference type="AlphaFoldDB" id="A0A158M4B2"/>
<dbReference type="EMBL" id="JFZZ01000065">
    <property type="protein sequence ID" value="KAK91015.1"/>
    <property type="molecule type" value="Genomic_DNA"/>
</dbReference>
<dbReference type="PATRIC" id="fig|1331206.3.peg.1782"/>
<dbReference type="InterPro" id="IPR042100">
    <property type="entry name" value="Bug_dom1"/>
</dbReference>
<dbReference type="RefSeq" id="WP_005016426.1">
    <property type="nucleotide sequence ID" value="NZ_JFZZ01000065.1"/>
</dbReference>
<dbReference type="InterPro" id="IPR005064">
    <property type="entry name" value="BUG"/>
</dbReference>
<dbReference type="PANTHER" id="PTHR42928:SF5">
    <property type="entry name" value="BLR1237 PROTEIN"/>
    <property type="match status" value="1"/>
</dbReference>
<reference evidence="3 4" key="1">
    <citation type="submission" date="2014-03" db="EMBL/GenBank/DDBJ databases">
        <title>Genome sequence of Bordetella holmseii.</title>
        <authorList>
            <person name="Harvill E."/>
            <person name="Goodfield L.L."/>
            <person name="Ivanov Y."/>
            <person name="Meyer J.A."/>
            <person name="Newth C."/>
            <person name="Cassiday P."/>
            <person name="Tondella M.L."/>
            <person name="Liao P."/>
            <person name="Zimmerman J."/>
            <person name="Meert K."/>
            <person name="Wessel D."/>
            <person name="Berger J."/>
            <person name="Dean J.M."/>
            <person name="Holubkov R."/>
            <person name="Burr J."/>
            <person name="Liu T."/>
            <person name="Brinkac L.M."/>
            <person name="Sanka R."/>
            <person name="Kim M."/>
            <person name="Losada L."/>
        </authorList>
    </citation>
    <scope>NUCLEOTIDE SEQUENCE [LARGE SCALE GENOMIC DNA]</scope>
    <source>
        <strain evidence="3 4">CDC-H585-BH</strain>
    </source>
</reference>
<evidence type="ECO:0000256" key="2">
    <source>
        <dbReference type="SAM" id="SignalP"/>
    </source>
</evidence>
<accession>A0A158M4B2</accession>
<dbReference type="GeneID" id="93122023"/>
<feature type="signal peptide" evidence="2">
    <location>
        <begin position="1"/>
        <end position="20"/>
    </location>
</feature>
<name>A0A158M4B2_9BORD</name>
<keyword evidence="2" id="KW-0732">Signal</keyword>
<keyword evidence="3" id="KW-0675">Receptor</keyword>
<dbReference type="Gene3D" id="3.40.190.10">
    <property type="entry name" value="Periplasmic binding protein-like II"/>
    <property type="match status" value="1"/>
</dbReference>
<sequence>MKTIIKGLLISACLTVSAHAAYPEGPVKLIVPFPPGQTTDIIARAFAEELQKELQQPIIVENRAGAGGIIGTEAAKRAPNDGYTVLFTSGGPASINESLYKAIPYRTLSDFDQVAVLYEMAQVLITRADMPASRVDELVAYLKKTGDQLCLRRHRADQSPDHGDVQA</sequence>
<proteinExistence type="inferred from homology"/>